<dbReference type="EMBL" id="OX597834">
    <property type="protein sequence ID" value="CAI9738463.1"/>
    <property type="molecule type" value="Genomic_DNA"/>
</dbReference>
<name>A0AA36BQM0_OCTVU</name>
<evidence type="ECO:0000313" key="1">
    <source>
        <dbReference type="EMBL" id="CAI9738463.1"/>
    </source>
</evidence>
<dbReference type="AlphaFoldDB" id="A0AA36BQM0"/>
<gene>
    <name evidence="1" type="ORF">OCTVUL_1B016298</name>
</gene>
<sequence>MASDVVEQYFDGVFVDQKTSLDEVDASKVIEIIRDSEIPLKYFHKEIFSGHASLSCGDRFERTSEQSLKYRLIHGTWGKRLPTSNVVDCYGPFGLITVKASISSEECARDLAENIIKLLPAQTCQVLRWNDRHLLLCFKSWKYYEMLGQLFLQGRLENIVGMKVREIEPALLSSLPHCFVEIEAGYCDRLFQSLVPAILPFSSCFPFARLRESDDGDKNHTMASSTSAEEMLDQSKPNQLPVPVLGITLQFQGSNQLLAARSLQSLPEVGWQPLVLPGAVARVLDDGLHYFIHESLNLPLLAVKTGCPQAGVQLVVFVQEEANFRIMEQFYGKLFGVKPIEHGSPGSAICTSIMPLSPQMEFVLAFYRGLKTQSMKKAALYVHVKDVYTIRGIIKICTDYWHINDPEGNRIVIFQSLK</sequence>
<accession>A0AA36BQM0</accession>
<organism evidence="1 2">
    <name type="scientific">Octopus vulgaris</name>
    <name type="common">Common octopus</name>
    <dbReference type="NCBI Taxonomy" id="6645"/>
    <lineage>
        <taxon>Eukaryota</taxon>
        <taxon>Metazoa</taxon>
        <taxon>Spiralia</taxon>
        <taxon>Lophotrochozoa</taxon>
        <taxon>Mollusca</taxon>
        <taxon>Cephalopoda</taxon>
        <taxon>Coleoidea</taxon>
        <taxon>Octopodiformes</taxon>
        <taxon>Octopoda</taxon>
        <taxon>Incirrata</taxon>
        <taxon>Octopodidae</taxon>
        <taxon>Octopus</taxon>
    </lineage>
</organism>
<proteinExistence type="predicted"/>
<dbReference type="PANTHER" id="PTHR14715">
    <property type="entry name" value="FAM124 DOMAIN-CONTAINING PROTEIN-RELATED"/>
    <property type="match status" value="1"/>
</dbReference>
<dbReference type="Proteomes" id="UP001162480">
    <property type="component" value="Chromosome 21"/>
</dbReference>
<dbReference type="PANTHER" id="PTHR14715:SF7">
    <property type="entry name" value="FAM124 DOMAIN-CONTAINING PROTEIN"/>
    <property type="match status" value="1"/>
</dbReference>
<keyword evidence="2" id="KW-1185">Reference proteome</keyword>
<reference evidence="1" key="1">
    <citation type="submission" date="2023-08" db="EMBL/GenBank/DDBJ databases">
        <authorList>
            <person name="Alioto T."/>
            <person name="Alioto T."/>
            <person name="Gomez Garrido J."/>
        </authorList>
    </citation>
    <scope>NUCLEOTIDE SEQUENCE</scope>
</reference>
<evidence type="ECO:0000313" key="2">
    <source>
        <dbReference type="Proteomes" id="UP001162480"/>
    </source>
</evidence>
<dbReference type="InterPro" id="IPR029380">
    <property type="entry name" value="FAM124"/>
</dbReference>
<protein>
    <submittedName>
        <fullName evidence="1">Uncharacterized protein</fullName>
    </submittedName>
</protein>